<evidence type="ECO:0000256" key="1">
    <source>
        <dbReference type="SAM" id="MobiDB-lite"/>
    </source>
</evidence>
<dbReference type="EMBL" id="LHXR01000003">
    <property type="protein sequence ID" value="KXA98312.1"/>
    <property type="molecule type" value="Genomic_DNA"/>
</dbReference>
<comment type="caution">
    <text evidence="2">The sequence shown here is derived from an EMBL/GenBank/DDBJ whole genome shotgun (WGS) entry which is preliminary data.</text>
</comment>
<sequence>MVSLLLFPRWFLLFLTGTVRGAASVGEREARGNEHNSRLPPLSRSSPGGLAPRPRPRIQPHPLVGKRKSTARRVTLKKSVKF</sequence>
<accession>A0A133UVT3</accession>
<dbReference type="Proteomes" id="UP000070463">
    <property type="component" value="Unassembled WGS sequence"/>
</dbReference>
<dbReference type="AlphaFoldDB" id="A0A133UVT3"/>
<evidence type="ECO:0000313" key="2">
    <source>
        <dbReference type="EMBL" id="KXA98312.1"/>
    </source>
</evidence>
<protein>
    <submittedName>
        <fullName evidence="2">Uncharacterized protein</fullName>
    </submittedName>
</protein>
<feature type="compositionally biased region" description="Low complexity" evidence="1">
    <location>
        <begin position="38"/>
        <end position="50"/>
    </location>
</feature>
<name>A0A133UVT3_9EURY</name>
<feature type="compositionally biased region" description="Basic residues" evidence="1">
    <location>
        <begin position="54"/>
        <end position="82"/>
    </location>
</feature>
<feature type="region of interest" description="Disordered" evidence="1">
    <location>
        <begin position="26"/>
        <end position="82"/>
    </location>
</feature>
<keyword evidence="3" id="KW-1185">Reference proteome</keyword>
<reference evidence="2 3" key="1">
    <citation type="journal article" date="2016" name="Sci. Rep.">
        <title>Metabolic traits of an uncultured archaeal lineage -MSBL1- from brine pools of the Red Sea.</title>
        <authorList>
            <person name="Mwirichia R."/>
            <person name="Alam I."/>
            <person name="Rashid M."/>
            <person name="Vinu M."/>
            <person name="Ba-Alawi W."/>
            <person name="Anthony Kamau A."/>
            <person name="Kamanda Ngugi D."/>
            <person name="Goker M."/>
            <person name="Klenk H.P."/>
            <person name="Bajic V."/>
            <person name="Stingl U."/>
        </authorList>
    </citation>
    <scope>NUCLEOTIDE SEQUENCE [LARGE SCALE GENOMIC DNA]</scope>
    <source>
        <strain evidence="2">SCGC-AAA259I09</strain>
    </source>
</reference>
<evidence type="ECO:0000313" key="3">
    <source>
        <dbReference type="Proteomes" id="UP000070463"/>
    </source>
</evidence>
<feature type="compositionally biased region" description="Basic and acidic residues" evidence="1">
    <location>
        <begin position="26"/>
        <end position="37"/>
    </location>
</feature>
<organism evidence="2 3">
    <name type="scientific">candidate division MSBL1 archaeon SCGC-AAA259I09</name>
    <dbReference type="NCBI Taxonomy" id="1698267"/>
    <lineage>
        <taxon>Archaea</taxon>
        <taxon>Methanobacteriati</taxon>
        <taxon>Methanobacteriota</taxon>
        <taxon>candidate division MSBL1</taxon>
    </lineage>
</organism>
<gene>
    <name evidence="2" type="ORF">AKJ37_00555</name>
</gene>
<proteinExistence type="predicted"/>